<organism evidence="1 2">
    <name type="scientific">Citrullus colocynthis</name>
    <name type="common">colocynth</name>
    <dbReference type="NCBI Taxonomy" id="252529"/>
    <lineage>
        <taxon>Eukaryota</taxon>
        <taxon>Viridiplantae</taxon>
        <taxon>Streptophyta</taxon>
        <taxon>Embryophyta</taxon>
        <taxon>Tracheophyta</taxon>
        <taxon>Spermatophyta</taxon>
        <taxon>Magnoliopsida</taxon>
        <taxon>eudicotyledons</taxon>
        <taxon>Gunneridae</taxon>
        <taxon>Pentapetalae</taxon>
        <taxon>rosids</taxon>
        <taxon>fabids</taxon>
        <taxon>Cucurbitales</taxon>
        <taxon>Cucurbitaceae</taxon>
        <taxon>Benincaseae</taxon>
        <taxon>Citrullus</taxon>
    </lineage>
</organism>
<evidence type="ECO:0000313" key="2">
    <source>
        <dbReference type="Proteomes" id="UP001642487"/>
    </source>
</evidence>
<feature type="non-terminal residue" evidence="1">
    <location>
        <position position="1"/>
    </location>
</feature>
<gene>
    <name evidence="1" type="ORF">CITCOLO1_LOCUS18741</name>
</gene>
<protein>
    <recommendedName>
        <fullName evidence="3">Chemokine interleukin-8-like domain-containing protein</fullName>
    </recommendedName>
</protein>
<name>A0ABP0Z6X8_9ROSI</name>
<evidence type="ECO:0008006" key="3">
    <source>
        <dbReference type="Google" id="ProtNLM"/>
    </source>
</evidence>
<dbReference type="Proteomes" id="UP001642487">
    <property type="component" value="Chromosome 7"/>
</dbReference>
<keyword evidence="2" id="KW-1185">Reference proteome</keyword>
<sequence length="67" mass="7552">IHMFPCQFRSNPSSISICIDFVHPFTSDSDFVPSIHYALVEGRQICEDPYSCHAIAIRVSLLHKNCG</sequence>
<feature type="non-terminal residue" evidence="1">
    <location>
        <position position="67"/>
    </location>
</feature>
<evidence type="ECO:0000313" key="1">
    <source>
        <dbReference type="EMBL" id="CAK9326392.1"/>
    </source>
</evidence>
<dbReference type="EMBL" id="OZ021741">
    <property type="protein sequence ID" value="CAK9326392.1"/>
    <property type="molecule type" value="Genomic_DNA"/>
</dbReference>
<reference evidence="1 2" key="1">
    <citation type="submission" date="2024-03" db="EMBL/GenBank/DDBJ databases">
        <authorList>
            <person name="Gkanogiannis A."/>
            <person name="Becerra Lopez-Lavalle L."/>
        </authorList>
    </citation>
    <scope>NUCLEOTIDE SEQUENCE [LARGE SCALE GENOMIC DNA]</scope>
</reference>
<accession>A0ABP0Z6X8</accession>
<proteinExistence type="predicted"/>